<keyword evidence="1" id="KW-0560">Oxidoreductase</keyword>
<dbReference type="Pfam" id="PF00171">
    <property type="entry name" value="Aldedh"/>
    <property type="match status" value="1"/>
</dbReference>
<reference evidence="3 4" key="1">
    <citation type="submission" date="2020-08" db="EMBL/GenBank/DDBJ databases">
        <title>Croceimicrobium hydrocarbonivorans gen. nov., sp. nov., a novel marine bacterium isolated from a bacterial consortium that degrades polyethylene terephthalate.</title>
        <authorList>
            <person name="Liu R."/>
        </authorList>
    </citation>
    <scope>NUCLEOTIDE SEQUENCE [LARGE SCALE GENOMIC DNA]</scope>
    <source>
        <strain evidence="3 4">A20-9</strain>
    </source>
</reference>
<proteinExistence type="predicted"/>
<protein>
    <submittedName>
        <fullName evidence="3">Aldehyde dehydrogenase family protein</fullName>
    </submittedName>
</protein>
<dbReference type="Gene3D" id="3.40.605.10">
    <property type="entry name" value="Aldehyde Dehydrogenase, Chain A, domain 1"/>
    <property type="match status" value="1"/>
</dbReference>
<dbReference type="GO" id="GO:0004777">
    <property type="term" value="F:succinate-semialdehyde dehydrogenase (NAD+) activity"/>
    <property type="evidence" value="ECO:0007669"/>
    <property type="project" value="TreeGrafter"/>
</dbReference>
<dbReference type="PROSITE" id="PS00070">
    <property type="entry name" value="ALDEHYDE_DEHYDR_CYS"/>
    <property type="match status" value="1"/>
</dbReference>
<dbReference type="KEGG" id="chyd:H4K34_17540"/>
<dbReference type="InterPro" id="IPR016163">
    <property type="entry name" value="Ald_DH_C"/>
</dbReference>
<evidence type="ECO:0000256" key="1">
    <source>
        <dbReference type="ARBA" id="ARBA00023002"/>
    </source>
</evidence>
<dbReference type="InterPro" id="IPR015590">
    <property type="entry name" value="Aldehyde_DH_dom"/>
</dbReference>
<dbReference type="Gene3D" id="3.40.309.10">
    <property type="entry name" value="Aldehyde Dehydrogenase, Chain A, domain 2"/>
    <property type="match status" value="1"/>
</dbReference>
<sequence length="454" mass="49392">MAIYKSINPYNQELIGEFPEDLSTELEAKIAAAHSLSPLEDHYSFPIRRKAVQNLAGLLRERKTELAVHICDEMGKVLKEAEAEVEKCAWLCDYYYEKSPEFLADQKLDLGDAQAIRRYEALGVILGIMPWNFPLWQVFRFAVPAILAGNRVLLKHAPNCNLSADDLQSIFDDAGLPVAAYSAVRLSNETVAELLTDARIKGVSLTGSEKAGRTVAEIAGRELKPQVLELGGSNAFILHSSAKVKAAAQLASSALLLNAGQSCIAAKRFLVHESLYTEFIQELKAVFSNYSIGDPKASSTSIGPLARPDLKANALRQIEESLAQGAKLELGGKGDGNLLEPTILSGVNPDMTVFKEEVFAPIASIMSYADFEEAIAISNSSRYGLGVSLIGEDRDFMLSQASRFEEGAVFINDLVKSDPRLPFGGVKNSGYGRELGPEGIHSFCNLKTIYLKGD</sequence>
<accession>A0A7H0VEK3</accession>
<dbReference type="InterPro" id="IPR016162">
    <property type="entry name" value="Ald_DH_N"/>
</dbReference>
<evidence type="ECO:0000259" key="2">
    <source>
        <dbReference type="Pfam" id="PF00171"/>
    </source>
</evidence>
<dbReference type="InterPro" id="IPR016160">
    <property type="entry name" value="Ald_DH_CS_CYS"/>
</dbReference>
<dbReference type="InterPro" id="IPR047110">
    <property type="entry name" value="GABD/Sad-like"/>
</dbReference>
<organism evidence="3 4">
    <name type="scientific">Croceimicrobium hydrocarbonivorans</name>
    <dbReference type="NCBI Taxonomy" id="2761580"/>
    <lineage>
        <taxon>Bacteria</taxon>
        <taxon>Pseudomonadati</taxon>
        <taxon>Bacteroidota</taxon>
        <taxon>Flavobacteriia</taxon>
        <taxon>Flavobacteriales</taxon>
        <taxon>Owenweeksiaceae</taxon>
        <taxon>Croceimicrobium</taxon>
    </lineage>
</organism>
<keyword evidence="4" id="KW-1185">Reference proteome</keyword>
<dbReference type="PANTHER" id="PTHR43217:SF1">
    <property type="entry name" value="SUCCINATE SEMIALDEHYDE DEHYDROGENASE [NAD(P)+] SAD"/>
    <property type="match status" value="1"/>
</dbReference>
<dbReference type="EMBL" id="CP060139">
    <property type="protein sequence ID" value="QNR24151.1"/>
    <property type="molecule type" value="Genomic_DNA"/>
</dbReference>
<dbReference type="InterPro" id="IPR016161">
    <property type="entry name" value="Ald_DH/histidinol_DH"/>
</dbReference>
<name>A0A7H0VEK3_9FLAO</name>
<dbReference type="Proteomes" id="UP000516305">
    <property type="component" value="Chromosome"/>
</dbReference>
<dbReference type="RefSeq" id="WP_210758686.1">
    <property type="nucleotide sequence ID" value="NZ_CP060139.1"/>
</dbReference>
<evidence type="ECO:0000313" key="3">
    <source>
        <dbReference type="EMBL" id="QNR24151.1"/>
    </source>
</evidence>
<gene>
    <name evidence="3" type="ORF">H4K34_17540</name>
</gene>
<feature type="domain" description="Aldehyde dehydrogenase" evidence="2">
    <location>
        <begin position="4"/>
        <end position="449"/>
    </location>
</feature>
<evidence type="ECO:0000313" key="4">
    <source>
        <dbReference type="Proteomes" id="UP000516305"/>
    </source>
</evidence>
<dbReference type="PANTHER" id="PTHR43217">
    <property type="entry name" value="SUCCINATE SEMIALDEHYDE DEHYDROGENASE [NAD(P)+] SAD"/>
    <property type="match status" value="1"/>
</dbReference>
<dbReference type="AlphaFoldDB" id="A0A7H0VEK3"/>
<dbReference type="SUPFAM" id="SSF53720">
    <property type="entry name" value="ALDH-like"/>
    <property type="match status" value="1"/>
</dbReference>